<dbReference type="AlphaFoldDB" id="A0AAU9KAG7"/>
<proteinExistence type="predicted"/>
<comment type="caution">
    <text evidence="1">The sequence shown here is derived from an EMBL/GenBank/DDBJ whole genome shotgun (WGS) entry which is preliminary data.</text>
</comment>
<gene>
    <name evidence="1" type="ORF">BSTOLATCC_MIC60786</name>
</gene>
<dbReference type="Proteomes" id="UP001162131">
    <property type="component" value="Unassembled WGS sequence"/>
</dbReference>
<dbReference type="EMBL" id="CAJZBQ010000058">
    <property type="protein sequence ID" value="CAG9334166.1"/>
    <property type="molecule type" value="Genomic_DNA"/>
</dbReference>
<protein>
    <submittedName>
        <fullName evidence="1">Uncharacterized protein</fullName>
    </submittedName>
</protein>
<reference evidence="1" key="1">
    <citation type="submission" date="2021-09" db="EMBL/GenBank/DDBJ databases">
        <authorList>
            <consortium name="AG Swart"/>
            <person name="Singh M."/>
            <person name="Singh A."/>
            <person name="Seah K."/>
            <person name="Emmerich C."/>
        </authorList>
    </citation>
    <scope>NUCLEOTIDE SEQUENCE</scope>
    <source>
        <strain evidence="1">ATCC30299</strain>
    </source>
</reference>
<evidence type="ECO:0000313" key="2">
    <source>
        <dbReference type="Proteomes" id="UP001162131"/>
    </source>
</evidence>
<sequence>MEKLEQVLLRVYFHLDLSNHSRQPVNLKSLTTFENYCCSNSFLLLIKQQIIVSQGMQHHKISTYNHSCVYIRIKNRF</sequence>
<name>A0AAU9KAG7_9CILI</name>
<organism evidence="1 2">
    <name type="scientific">Blepharisma stoltei</name>
    <dbReference type="NCBI Taxonomy" id="1481888"/>
    <lineage>
        <taxon>Eukaryota</taxon>
        <taxon>Sar</taxon>
        <taxon>Alveolata</taxon>
        <taxon>Ciliophora</taxon>
        <taxon>Postciliodesmatophora</taxon>
        <taxon>Heterotrichea</taxon>
        <taxon>Heterotrichida</taxon>
        <taxon>Blepharismidae</taxon>
        <taxon>Blepharisma</taxon>
    </lineage>
</organism>
<keyword evidence="2" id="KW-1185">Reference proteome</keyword>
<evidence type="ECO:0000313" key="1">
    <source>
        <dbReference type="EMBL" id="CAG9334166.1"/>
    </source>
</evidence>
<accession>A0AAU9KAG7</accession>